<sequence>MSSVTLYLYRHGNTFEAGDKVVQVGLKSDLPLTTVGKQQAESFGAYLQKSSISPNSIFSGQLQRQTESAHILQSYFPQTILKTHVQALDEIDYGLWEGLTANEITENWEHQAQCWHTQAIWPNDIFKQSREYHLQHITEFLTALYNKQGEKNAPVIVVSSNGIIRLFLYFSNLWENICATSAMNNYKVGTGNFCKVQLHENNIITIDEWNVNPAKRLS</sequence>
<dbReference type="STRING" id="437022.CC99x_00112"/>
<comment type="caution">
    <text evidence="3">The sequence shown here is derived from an EMBL/GenBank/DDBJ whole genome shotgun (WGS) entry which is preliminary data.</text>
</comment>
<feature type="binding site" evidence="2">
    <location>
        <begin position="90"/>
        <end position="93"/>
    </location>
    <ligand>
        <name>substrate</name>
    </ligand>
</feature>
<reference evidence="4" key="3">
    <citation type="submission" date="2021-06" db="EMBL/GenBank/DDBJ databases">
        <title>Genomic Description and Analysis of Intracellular Bacteria, Candidatus Berkiella cookevillensis and Candidatus Berkiella aquae.</title>
        <authorList>
            <person name="Kidane D.T."/>
            <person name="Mehari Y.T."/>
            <person name="Rice F.C."/>
            <person name="Arivett B.A."/>
            <person name="Farone A.L."/>
            <person name="Berk S.G."/>
            <person name="Farone M.B."/>
        </authorList>
    </citation>
    <scope>NUCLEOTIDE SEQUENCE</scope>
    <source>
        <strain evidence="4">CC99</strain>
    </source>
</reference>
<protein>
    <submittedName>
        <fullName evidence="3">Bifunctional RNase H/acid phosphatase</fullName>
    </submittedName>
    <submittedName>
        <fullName evidence="4">Phosphoglycerate mutase family protein</fullName>
    </submittedName>
</protein>
<dbReference type="RefSeq" id="WP_057622560.1">
    <property type="nucleotide sequence ID" value="NZ_LKHV02000001.1"/>
</dbReference>
<dbReference type="InterPro" id="IPR029033">
    <property type="entry name" value="His_PPase_superfam"/>
</dbReference>
<dbReference type="InterPro" id="IPR050275">
    <property type="entry name" value="PGM_Phosphatase"/>
</dbReference>
<reference evidence="4" key="2">
    <citation type="journal article" date="2016" name="Genome Announc.">
        <title>Draft Genome Sequences of Two Novel Amoeba-Resistant Intranuclear Bacteria, 'Candidatus Berkiella cookevillensis' and 'Candidatus Berkiella aquae'.</title>
        <authorList>
            <person name="Mehari Y.T."/>
            <person name="Arivett B.A."/>
            <person name="Farone A.L."/>
            <person name="Gunderson J.H."/>
            <person name="Farone M.B."/>
        </authorList>
    </citation>
    <scope>NUCLEOTIDE SEQUENCE</scope>
    <source>
        <strain evidence="4">CC99</strain>
    </source>
</reference>
<dbReference type="CDD" id="cd07067">
    <property type="entry name" value="HP_PGM_like"/>
    <property type="match status" value="1"/>
</dbReference>
<evidence type="ECO:0000313" key="3">
    <source>
        <dbReference type="EMBL" id="KRG19891.1"/>
    </source>
</evidence>
<dbReference type="EMBL" id="LKHV02000001">
    <property type="protein sequence ID" value="MCS5708528.1"/>
    <property type="molecule type" value="Genomic_DNA"/>
</dbReference>
<proteinExistence type="predicted"/>
<dbReference type="GO" id="GO:0016791">
    <property type="term" value="F:phosphatase activity"/>
    <property type="evidence" value="ECO:0007669"/>
    <property type="project" value="TreeGrafter"/>
</dbReference>
<dbReference type="Proteomes" id="UP000051494">
    <property type="component" value="Unassembled WGS sequence"/>
</dbReference>
<dbReference type="Gene3D" id="3.40.50.1240">
    <property type="entry name" value="Phosphoglycerate mutase-like"/>
    <property type="match status" value="1"/>
</dbReference>
<name>A0A0Q9YUU6_9GAMM</name>
<dbReference type="OrthoDB" id="280692at2"/>
<gene>
    <name evidence="3" type="ORF">CC99x_00112</name>
    <name evidence="4" type="ORF">CC99x_006355</name>
</gene>
<keyword evidence="5" id="KW-1185">Reference proteome</keyword>
<feature type="binding site" evidence="2">
    <location>
        <position position="64"/>
    </location>
    <ligand>
        <name>substrate</name>
    </ligand>
</feature>
<dbReference type="SUPFAM" id="SSF53254">
    <property type="entry name" value="Phosphoglycerate mutase-like"/>
    <property type="match status" value="1"/>
</dbReference>
<dbReference type="SMART" id="SM00855">
    <property type="entry name" value="PGAM"/>
    <property type="match status" value="1"/>
</dbReference>
<feature type="active site" description="Tele-phosphohistidine intermediate" evidence="1">
    <location>
        <position position="11"/>
    </location>
</feature>
<dbReference type="Pfam" id="PF00300">
    <property type="entry name" value="His_Phos_1"/>
    <property type="match status" value="1"/>
</dbReference>
<evidence type="ECO:0000256" key="2">
    <source>
        <dbReference type="PIRSR" id="PIRSR613078-2"/>
    </source>
</evidence>
<dbReference type="AlphaFoldDB" id="A0A0Q9YUU6"/>
<reference evidence="3" key="1">
    <citation type="submission" date="2015-09" db="EMBL/GenBank/DDBJ databases">
        <title>Draft Genome Sequences of Two Novel Amoeba-resistant Intranuclear Bacteria, Candidatus Berkiella cookevillensis and Candidatus Berkiella aquae.</title>
        <authorList>
            <person name="Mehari Y.T."/>
            <person name="Arivett B.A."/>
            <person name="Farone A.L."/>
            <person name="Gunderson J.H."/>
            <person name="Farone M.B."/>
        </authorList>
    </citation>
    <scope>NUCLEOTIDE SEQUENCE [LARGE SCALE GENOMIC DNA]</scope>
    <source>
        <strain evidence="3">CC99</strain>
    </source>
</reference>
<dbReference type="EMBL" id="LKHV01000001">
    <property type="protein sequence ID" value="KRG19891.1"/>
    <property type="molecule type" value="Genomic_DNA"/>
</dbReference>
<evidence type="ECO:0000313" key="5">
    <source>
        <dbReference type="Proteomes" id="UP000051494"/>
    </source>
</evidence>
<feature type="active site" description="Proton donor/acceptor" evidence="1">
    <location>
        <position position="90"/>
    </location>
</feature>
<dbReference type="InterPro" id="IPR013078">
    <property type="entry name" value="His_Pase_superF_clade-1"/>
</dbReference>
<dbReference type="PANTHER" id="PTHR48100">
    <property type="entry name" value="BROAD-SPECIFICITY PHOSPHATASE YOR283W-RELATED"/>
    <property type="match status" value="1"/>
</dbReference>
<evidence type="ECO:0000256" key="1">
    <source>
        <dbReference type="PIRSR" id="PIRSR613078-1"/>
    </source>
</evidence>
<organism evidence="3">
    <name type="scientific">Candidatus Berkiella cookevillensis</name>
    <dbReference type="NCBI Taxonomy" id="437022"/>
    <lineage>
        <taxon>Bacteria</taxon>
        <taxon>Pseudomonadati</taxon>
        <taxon>Pseudomonadota</taxon>
        <taxon>Gammaproteobacteria</taxon>
        <taxon>Candidatus Berkiellales</taxon>
        <taxon>Candidatus Berkiellaceae</taxon>
        <taxon>Candidatus Berkiella</taxon>
    </lineage>
</organism>
<evidence type="ECO:0000313" key="4">
    <source>
        <dbReference type="EMBL" id="MCS5708528.1"/>
    </source>
</evidence>
<accession>A0A0Q9YUU6</accession>